<organism evidence="2 3">
    <name type="scientific">Jeotgalibacillus campisalis</name>
    <dbReference type="NCBI Taxonomy" id="220754"/>
    <lineage>
        <taxon>Bacteria</taxon>
        <taxon>Bacillati</taxon>
        <taxon>Bacillota</taxon>
        <taxon>Bacilli</taxon>
        <taxon>Bacillales</taxon>
        <taxon>Caryophanaceae</taxon>
        <taxon>Jeotgalibacillus</taxon>
    </lineage>
</organism>
<evidence type="ECO:0000313" key="3">
    <source>
        <dbReference type="Proteomes" id="UP000031972"/>
    </source>
</evidence>
<feature type="transmembrane region" description="Helical" evidence="1">
    <location>
        <begin position="86"/>
        <end position="113"/>
    </location>
</feature>
<reference evidence="2 3" key="1">
    <citation type="submission" date="2015-01" db="EMBL/GenBank/DDBJ databases">
        <title>Jeotgalibacillus campisalis genome sequencing.</title>
        <authorList>
            <person name="Goh K.M."/>
            <person name="Chan K.-G."/>
            <person name="Yaakop A.S."/>
            <person name="Ee R."/>
            <person name="Gan H.M."/>
            <person name="Chan C.S."/>
        </authorList>
    </citation>
    <scope>NUCLEOTIDE SEQUENCE [LARGE SCALE GENOMIC DNA]</scope>
    <source>
        <strain evidence="2 3">SF-57</strain>
    </source>
</reference>
<evidence type="ECO:0000256" key="1">
    <source>
        <dbReference type="SAM" id="Phobius"/>
    </source>
</evidence>
<name>A0A0C2VQC5_9BACL</name>
<dbReference type="AlphaFoldDB" id="A0A0C2VQC5"/>
<feature type="transmembrane region" description="Helical" evidence="1">
    <location>
        <begin position="152"/>
        <end position="172"/>
    </location>
</feature>
<protein>
    <submittedName>
        <fullName evidence="2">Uncharacterized protein</fullName>
    </submittedName>
</protein>
<dbReference type="PATRIC" id="fig|220754.4.peg.1003"/>
<feature type="transmembrane region" description="Helical" evidence="1">
    <location>
        <begin position="125"/>
        <end position="146"/>
    </location>
</feature>
<feature type="transmembrane region" description="Helical" evidence="1">
    <location>
        <begin position="57"/>
        <end position="74"/>
    </location>
</feature>
<gene>
    <name evidence="2" type="ORF">KR50_09830</name>
</gene>
<keyword evidence="3" id="KW-1185">Reference proteome</keyword>
<proteinExistence type="predicted"/>
<accession>A0A0C2VQC5</accession>
<keyword evidence="1" id="KW-1133">Transmembrane helix</keyword>
<sequence>MNKIFFGVLLVFFKTNVSFLEIGAAYYVTNSIGYLLIFFGVKELGNKVERVLKAQPYVVFMVIHSIIFLLLNTSGNSPLTIAMDSYMAVISFVGLCFVIAGMFMIFVIISLLIEGMEDEFHTKRLSILCVAMMMIFTLAGLFYFFTPGLAQLLMSVLLFLKVLFLIVFYHVYLRNSVRNVGQEGS</sequence>
<evidence type="ECO:0000313" key="2">
    <source>
        <dbReference type="EMBL" id="KIL51102.1"/>
    </source>
</evidence>
<dbReference type="RefSeq" id="WP_041055486.1">
    <property type="nucleotide sequence ID" value="NZ_JXRR01000008.1"/>
</dbReference>
<keyword evidence="1" id="KW-0472">Membrane</keyword>
<comment type="caution">
    <text evidence="2">The sequence shown here is derived from an EMBL/GenBank/DDBJ whole genome shotgun (WGS) entry which is preliminary data.</text>
</comment>
<dbReference type="OrthoDB" id="2451918at2"/>
<dbReference type="EMBL" id="JXRR01000008">
    <property type="protein sequence ID" value="KIL51102.1"/>
    <property type="molecule type" value="Genomic_DNA"/>
</dbReference>
<keyword evidence="1" id="KW-0812">Transmembrane</keyword>
<dbReference type="Proteomes" id="UP000031972">
    <property type="component" value="Unassembled WGS sequence"/>
</dbReference>
<feature type="transmembrane region" description="Helical" evidence="1">
    <location>
        <begin position="27"/>
        <end position="45"/>
    </location>
</feature>